<dbReference type="Pfam" id="PF01420">
    <property type="entry name" value="Methylase_S"/>
    <property type="match status" value="2"/>
</dbReference>
<dbReference type="InterPro" id="IPR000055">
    <property type="entry name" value="Restrct_endonuc_typeI_TRD"/>
</dbReference>
<protein>
    <submittedName>
        <fullName evidence="6">Type I restriction enzyme S subunit</fullName>
    </submittedName>
</protein>
<keyword evidence="2" id="KW-0680">Restriction system</keyword>
<evidence type="ECO:0000313" key="6">
    <source>
        <dbReference type="EMBL" id="RCW36550.1"/>
    </source>
</evidence>
<evidence type="ECO:0000259" key="4">
    <source>
        <dbReference type="Pfam" id="PF01420"/>
    </source>
</evidence>
<dbReference type="InterPro" id="IPR052021">
    <property type="entry name" value="Type-I_RS_S_subunit"/>
</dbReference>
<dbReference type="EMBL" id="QNSA01000003">
    <property type="protein sequence ID" value="RBP75741.1"/>
    <property type="molecule type" value="Genomic_DNA"/>
</dbReference>
<evidence type="ECO:0000313" key="5">
    <source>
        <dbReference type="EMBL" id="RBP75741.1"/>
    </source>
</evidence>
<feature type="domain" description="Type I restriction modification DNA specificity" evidence="4">
    <location>
        <begin position="63"/>
        <end position="190"/>
    </location>
</feature>
<dbReference type="Proteomes" id="UP000253065">
    <property type="component" value="Unassembled WGS sequence"/>
</dbReference>
<evidence type="ECO:0000256" key="2">
    <source>
        <dbReference type="ARBA" id="ARBA00022747"/>
    </source>
</evidence>
<dbReference type="GO" id="GO:0009307">
    <property type="term" value="P:DNA restriction-modification system"/>
    <property type="evidence" value="ECO:0007669"/>
    <property type="project" value="UniProtKB-KW"/>
</dbReference>
<evidence type="ECO:0000313" key="7">
    <source>
        <dbReference type="Proteomes" id="UP000252795"/>
    </source>
</evidence>
<evidence type="ECO:0000256" key="1">
    <source>
        <dbReference type="ARBA" id="ARBA00010923"/>
    </source>
</evidence>
<sequence>MSRTYPRDWLSGVIGDAIVTAEGGVSVNSENRPANAAECGVLKTSSLVDGRFAPDENKAILPIDRERARIQPRKDHILFSRMNTPALVGQSGFVDRDYKNLFLPDRIWQLTIHKNFDPRWFGYCLRSDHVARQIIDAATGTSNSMKNISKLSLMAIPISFPPLSEQQKIAAILSSVDDVIEKTRAQIDKLKDLKTGMMQELLTKGIGSGGVPHTEFSDSPVGKIPVTWEVLEVGSFLSERRTRGLEGLPIYSVLMDGGMVLRDTVDRRVTSGLDASENRLAKQGDLAYNMMRMWQGASGIAPTNCLVSPAYVVCRPSERIHSDFLGYLLKSPAVIQLLRRYSQGLTGDRLRLYFDSFKRIKLPIPPREEQIRIADALSALDDEIDSKSMQLSLRQSLKRALMQDLLTGKVRVKLGEQESAVA</sequence>
<proteinExistence type="inferred from homology"/>
<dbReference type="EMBL" id="QPJB01000003">
    <property type="protein sequence ID" value="RCW36550.1"/>
    <property type="molecule type" value="Genomic_DNA"/>
</dbReference>
<evidence type="ECO:0000313" key="8">
    <source>
        <dbReference type="Proteomes" id="UP000253065"/>
    </source>
</evidence>
<accession>A0A368V8B4</accession>
<organism evidence="6 7">
    <name type="scientific">Marinobacter nauticus</name>
    <name type="common">Marinobacter hydrocarbonoclasticus</name>
    <name type="synonym">Marinobacter aquaeolei</name>
    <dbReference type="NCBI Taxonomy" id="2743"/>
    <lineage>
        <taxon>Bacteria</taxon>
        <taxon>Pseudomonadati</taxon>
        <taxon>Pseudomonadota</taxon>
        <taxon>Gammaproteobacteria</taxon>
        <taxon>Pseudomonadales</taxon>
        <taxon>Marinobacteraceae</taxon>
        <taxon>Marinobacter</taxon>
    </lineage>
</organism>
<dbReference type="PANTHER" id="PTHR30408:SF12">
    <property type="entry name" value="TYPE I RESTRICTION ENZYME MJAVIII SPECIFICITY SUBUNIT"/>
    <property type="match status" value="1"/>
</dbReference>
<dbReference type="Proteomes" id="UP000252795">
    <property type="component" value="Unassembled WGS sequence"/>
</dbReference>
<dbReference type="RefSeq" id="WP_022991849.1">
    <property type="nucleotide sequence ID" value="NZ_QNSA01000003.1"/>
</dbReference>
<dbReference type="GO" id="GO:0003677">
    <property type="term" value="F:DNA binding"/>
    <property type="evidence" value="ECO:0007669"/>
    <property type="project" value="UniProtKB-KW"/>
</dbReference>
<evidence type="ECO:0000256" key="3">
    <source>
        <dbReference type="ARBA" id="ARBA00023125"/>
    </source>
</evidence>
<keyword evidence="3" id="KW-0238">DNA-binding</keyword>
<gene>
    <name evidence="6" type="ORF">DET51_103344</name>
    <name evidence="5" type="ORF">DET64_103344</name>
</gene>
<dbReference type="SUPFAM" id="SSF116734">
    <property type="entry name" value="DNA methylase specificity domain"/>
    <property type="match status" value="2"/>
</dbReference>
<dbReference type="PANTHER" id="PTHR30408">
    <property type="entry name" value="TYPE-1 RESTRICTION ENZYME ECOKI SPECIFICITY PROTEIN"/>
    <property type="match status" value="1"/>
</dbReference>
<dbReference type="Gene3D" id="1.10.287.1120">
    <property type="entry name" value="Bipartite methylase S protein"/>
    <property type="match status" value="1"/>
</dbReference>
<feature type="domain" description="Type I restriction modification DNA specificity" evidence="4">
    <location>
        <begin position="296"/>
        <end position="387"/>
    </location>
</feature>
<comment type="similarity">
    <text evidence="1">Belongs to the type-I restriction system S methylase family.</text>
</comment>
<dbReference type="Gene3D" id="3.90.220.20">
    <property type="entry name" value="DNA methylase specificity domains"/>
    <property type="match status" value="2"/>
</dbReference>
<dbReference type="AlphaFoldDB" id="A0A368V8B4"/>
<reference evidence="6 7" key="1">
    <citation type="submission" date="2018-07" db="EMBL/GenBank/DDBJ databases">
        <title>Freshwater and sediment microbial communities from various areas in North America, analyzing microbe dynamics in response to fracking.</title>
        <authorList>
            <person name="Lamendella R."/>
        </authorList>
    </citation>
    <scope>NUCLEOTIDE SEQUENCE [LARGE SCALE GENOMIC DNA]</scope>
    <source>
        <strain evidence="6 7">114E</strain>
        <strain evidence="5 8">114E_o</strain>
    </source>
</reference>
<dbReference type="InterPro" id="IPR044946">
    <property type="entry name" value="Restrct_endonuc_typeI_TRD_sf"/>
</dbReference>
<keyword evidence="8" id="KW-1185">Reference proteome</keyword>
<name>A0A368V8B4_MARNT</name>
<comment type="caution">
    <text evidence="6">The sequence shown here is derived from an EMBL/GenBank/DDBJ whole genome shotgun (WGS) entry which is preliminary data.</text>
</comment>